<dbReference type="Gene3D" id="2.120.10.30">
    <property type="entry name" value="TolB, C-terminal domain"/>
    <property type="match status" value="1"/>
</dbReference>
<evidence type="ECO:0000313" key="3">
    <source>
        <dbReference type="Proteomes" id="UP000054837"/>
    </source>
</evidence>
<evidence type="ECO:0008006" key="4">
    <source>
        <dbReference type="Google" id="ProtNLM"/>
    </source>
</evidence>
<protein>
    <recommendedName>
        <fullName evidence="4">ScyD/ScyE family protein</fullName>
    </recommendedName>
</protein>
<dbReference type="Proteomes" id="UP000054837">
    <property type="component" value="Unassembled WGS sequence"/>
</dbReference>
<keyword evidence="1" id="KW-0732">Signal</keyword>
<sequence length="363" mass="38078">MAASVLALTASLLTAPAQARTSEPRVVVDGLVGPLSLAVGSGHVYLTQNFSGQLSKVKRGTVRTVYQVPETGGLGGVATSRGRTYHLESDFSGETPTSHVVRTSWDGTRTVVSDDLWQHEIENNPDAGVSYGFVGLNPSCAAELGAWEEAAGSPPLSEYTGIVESNAYQLEVSGHRAYVADAAANAILEVDLRTGDISTAAVLPVFDITFTEELKAGLEASLPPEAAPLPDCLVGEDYVPESVPTDVAVDHRGRLYVTTLGGGAGEIVPLSRVYRIDRHGHATTVARGLHGATGLDRARDGHLVVAELFGGEVSVVRPGSWKARTLFTADSPADVALSGKRVYATTGAFGNGALVTYDLGRRR</sequence>
<evidence type="ECO:0000313" key="2">
    <source>
        <dbReference type="EMBL" id="KUG51121.1"/>
    </source>
</evidence>
<evidence type="ECO:0000256" key="1">
    <source>
        <dbReference type="SAM" id="SignalP"/>
    </source>
</evidence>
<name>A0A0W8I0H0_9MICO</name>
<feature type="chain" id="PRO_5006943959" description="ScyD/ScyE family protein" evidence="1">
    <location>
        <begin position="20"/>
        <end position="363"/>
    </location>
</feature>
<reference evidence="2 3" key="1">
    <citation type="submission" date="2015-12" db="EMBL/GenBank/DDBJ databases">
        <title>Serinicoccus chungangenesis strain CD08_5 genome sequencing and assembly.</title>
        <authorList>
            <person name="Chander A.M."/>
            <person name="Kaur G."/>
            <person name="Nair G.R."/>
            <person name="Dhawan D.K."/>
            <person name="Kochhar R.K."/>
            <person name="Mayilraj S."/>
            <person name="Bhadada S.K."/>
        </authorList>
    </citation>
    <scope>NUCLEOTIDE SEQUENCE [LARGE SCALE GENOMIC DNA]</scope>
    <source>
        <strain evidence="2 3">CD08_5</strain>
    </source>
</reference>
<accession>A0A0W8I0H0</accession>
<keyword evidence="3" id="KW-1185">Reference proteome</keyword>
<gene>
    <name evidence="2" type="ORF">AVL62_12820</name>
</gene>
<dbReference type="InterPro" id="IPR011042">
    <property type="entry name" value="6-blade_b-propeller_TolB-like"/>
</dbReference>
<dbReference type="NCBIfam" id="NF033206">
    <property type="entry name" value="ScyE_fam"/>
    <property type="match status" value="1"/>
</dbReference>
<organism evidence="2 3">
    <name type="scientific">Serinicoccus chungangensis</name>
    <dbReference type="NCBI Taxonomy" id="767452"/>
    <lineage>
        <taxon>Bacteria</taxon>
        <taxon>Bacillati</taxon>
        <taxon>Actinomycetota</taxon>
        <taxon>Actinomycetes</taxon>
        <taxon>Micrococcales</taxon>
        <taxon>Ornithinimicrobiaceae</taxon>
        <taxon>Serinicoccus</taxon>
    </lineage>
</organism>
<dbReference type="InterPro" id="IPR048031">
    <property type="entry name" value="ScyD/ScyE-like"/>
</dbReference>
<comment type="caution">
    <text evidence="2">The sequence shown here is derived from an EMBL/GenBank/DDBJ whole genome shotgun (WGS) entry which is preliminary data.</text>
</comment>
<dbReference type="STRING" id="767452.AVL62_12820"/>
<dbReference type="SUPFAM" id="SSF63829">
    <property type="entry name" value="Calcium-dependent phosphotriesterase"/>
    <property type="match status" value="2"/>
</dbReference>
<feature type="signal peptide" evidence="1">
    <location>
        <begin position="1"/>
        <end position="19"/>
    </location>
</feature>
<proteinExistence type="predicted"/>
<dbReference type="AlphaFoldDB" id="A0A0W8I0H0"/>
<dbReference type="EMBL" id="LQBL01000033">
    <property type="protein sequence ID" value="KUG51121.1"/>
    <property type="molecule type" value="Genomic_DNA"/>
</dbReference>